<dbReference type="InterPro" id="IPR013148">
    <property type="entry name" value="Glyco_hydro_32_N"/>
</dbReference>
<feature type="signal peptide" evidence="5">
    <location>
        <begin position="1"/>
        <end position="19"/>
    </location>
</feature>
<keyword evidence="4" id="KW-0326">Glycosidase</keyword>
<evidence type="ECO:0000313" key="8">
    <source>
        <dbReference type="Proteomes" id="UP001560573"/>
    </source>
</evidence>
<keyword evidence="3" id="KW-0378">Hydrolase</keyword>
<dbReference type="EMBL" id="JAULBC010000001">
    <property type="protein sequence ID" value="MEX6685856.1"/>
    <property type="molecule type" value="Genomic_DNA"/>
</dbReference>
<feature type="domain" description="Glycosyl hydrolase family 32 N-terminal" evidence="6">
    <location>
        <begin position="51"/>
        <end position="318"/>
    </location>
</feature>
<dbReference type="Proteomes" id="UP001560573">
    <property type="component" value="Unassembled WGS sequence"/>
</dbReference>
<dbReference type="Pfam" id="PF00251">
    <property type="entry name" value="Glyco_hydro_32N"/>
    <property type="match status" value="1"/>
</dbReference>
<dbReference type="CDD" id="cd08995">
    <property type="entry name" value="GH32_EcAec43-like"/>
    <property type="match status" value="1"/>
</dbReference>
<dbReference type="SMART" id="SM00640">
    <property type="entry name" value="Glyco_32"/>
    <property type="match status" value="1"/>
</dbReference>
<dbReference type="PANTHER" id="PTHR43101:SF1">
    <property type="entry name" value="BETA-FRUCTOSIDASE"/>
    <property type="match status" value="1"/>
</dbReference>
<evidence type="ECO:0000313" key="7">
    <source>
        <dbReference type="EMBL" id="MEX6685856.1"/>
    </source>
</evidence>
<keyword evidence="5" id="KW-0732">Signal</keyword>
<dbReference type="RefSeq" id="WP_369327245.1">
    <property type="nucleotide sequence ID" value="NZ_JAULBC010000001.1"/>
</dbReference>
<accession>A0ABV3Z7L3</accession>
<comment type="caution">
    <text evidence="7">The sequence shown here is derived from an EMBL/GenBank/DDBJ whole genome shotgun (WGS) entry which is preliminary data.</text>
</comment>
<proteinExistence type="inferred from homology"/>
<name>A0ABV3Z7L3_9BACT</name>
<dbReference type="InterPro" id="IPR001362">
    <property type="entry name" value="Glyco_hydro_32"/>
</dbReference>
<evidence type="ECO:0000256" key="4">
    <source>
        <dbReference type="ARBA" id="ARBA00023295"/>
    </source>
</evidence>
<comment type="similarity">
    <text evidence="1">Belongs to the glycosyl hydrolase 32 family.</text>
</comment>
<dbReference type="InterPro" id="IPR023296">
    <property type="entry name" value="Glyco_hydro_beta-prop_sf"/>
</dbReference>
<dbReference type="InterPro" id="IPR051214">
    <property type="entry name" value="GH32_Enzymes"/>
</dbReference>
<keyword evidence="8" id="KW-1185">Reference proteome</keyword>
<dbReference type="EC" id="3.2.1.26" evidence="2"/>
<evidence type="ECO:0000256" key="3">
    <source>
        <dbReference type="ARBA" id="ARBA00022801"/>
    </source>
</evidence>
<evidence type="ECO:0000256" key="5">
    <source>
        <dbReference type="SAM" id="SignalP"/>
    </source>
</evidence>
<gene>
    <name evidence="7" type="ORF">QTN47_00030</name>
</gene>
<sequence length="488" mass="54667">MHKLVIVITMLFFVSKADAQFSVNFQPDKEPTTAIQYFKPTGNLFVGDCIPFYHEGTYYLYWLLDSGHHSALGGLGGHQWTLSTSRDLKTWKHYPVVLGIDEAWEKSICTGSVVYYNKKFYAFYATRLIDASGKVNEQLSYAISDDGIHFKKQQPNPFYTSAPGYSKRNFRDPKVTVDAQGKFHLFVSSSTEKSLLRGNGALVHLTSTDLKNWAVESPLIFGQRDVPECPDYFEWHGWYYLIYGRGGNTFYLKSKQPYGPWEYPRYQALDEDWVNVAKTAQFNNDRRIVAGWIPSKKDSKDDGYEIFGGNIVLRELKQEKDGTLYTSFPTETMPVSGSLVPISAVMDSLVKKNAQDNFTIQSYGGQSAVILENIPVNSSISFDVEPEGNIEEYGVYLHASPGSSDGYKLAFSPDNLTASLAGSTIKAVDGLNKKITVQVIMKGDIIDVCINGKRCIVNRLYEQKGSSLALFAKHGKVTFSSIKIAPLQ</sequence>
<evidence type="ECO:0000256" key="1">
    <source>
        <dbReference type="ARBA" id="ARBA00009902"/>
    </source>
</evidence>
<reference evidence="7 8" key="1">
    <citation type="submission" date="2023-07" db="EMBL/GenBank/DDBJ databases">
        <authorList>
            <person name="Lian W.-H."/>
        </authorList>
    </citation>
    <scope>NUCLEOTIDE SEQUENCE [LARGE SCALE GENOMIC DNA]</scope>
    <source>
        <strain evidence="7 8">SYSU DXS3180</strain>
    </source>
</reference>
<organism evidence="7 8">
    <name type="scientific">Danxiaibacter flavus</name>
    <dbReference type="NCBI Taxonomy" id="3049108"/>
    <lineage>
        <taxon>Bacteria</taxon>
        <taxon>Pseudomonadati</taxon>
        <taxon>Bacteroidota</taxon>
        <taxon>Chitinophagia</taxon>
        <taxon>Chitinophagales</taxon>
        <taxon>Chitinophagaceae</taxon>
        <taxon>Danxiaibacter</taxon>
    </lineage>
</organism>
<protein>
    <recommendedName>
        <fullName evidence="2">beta-fructofuranosidase</fullName>
        <ecNumber evidence="2">3.2.1.26</ecNumber>
    </recommendedName>
</protein>
<dbReference type="PANTHER" id="PTHR43101">
    <property type="entry name" value="BETA-FRUCTOSIDASE"/>
    <property type="match status" value="1"/>
</dbReference>
<evidence type="ECO:0000256" key="2">
    <source>
        <dbReference type="ARBA" id="ARBA00012758"/>
    </source>
</evidence>
<dbReference type="Gene3D" id="2.115.10.20">
    <property type="entry name" value="Glycosyl hydrolase domain, family 43"/>
    <property type="match status" value="1"/>
</dbReference>
<evidence type="ECO:0000259" key="6">
    <source>
        <dbReference type="Pfam" id="PF00251"/>
    </source>
</evidence>
<dbReference type="SUPFAM" id="SSF75005">
    <property type="entry name" value="Arabinanase/levansucrase/invertase"/>
    <property type="match status" value="1"/>
</dbReference>
<feature type="chain" id="PRO_5046004275" description="beta-fructofuranosidase" evidence="5">
    <location>
        <begin position="20"/>
        <end position="488"/>
    </location>
</feature>